<keyword evidence="3" id="KW-1185">Reference proteome</keyword>
<dbReference type="Proteomes" id="UP001372526">
    <property type="component" value="Unassembled WGS sequence"/>
</dbReference>
<name>A0ABU8FII4_9BACI</name>
<dbReference type="EMBL" id="JBAWSX010000008">
    <property type="protein sequence ID" value="MEI4802492.1"/>
    <property type="molecule type" value="Genomic_DNA"/>
</dbReference>
<dbReference type="PANTHER" id="PTHR43072:SF36">
    <property type="entry name" value="RIBOSOMAL-PROTEIN-ALANINE ACETYLTRANSFERASE"/>
    <property type="match status" value="1"/>
</dbReference>
<dbReference type="Gene3D" id="3.40.630.30">
    <property type="match status" value="1"/>
</dbReference>
<comment type="caution">
    <text evidence="2">The sequence shown here is derived from an EMBL/GenBank/DDBJ whole genome shotgun (WGS) entry which is preliminary data.</text>
</comment>
<dbReference type="Pfam" id="PF00583">
    <property type="entry name" value="Acetyltransf_1"/>
    <property type="match status" value="1"/>
</dbReference>
<feature type="domain" description="N-acetyltransferase" evidence="1">
    <location>
        <begin position="1"/>
        <end position="157"/>
    </location>
</feature>
<dbReference type="InterPro" id="IPR017255">
    <property type="entry name" value="AcTrfase_GNAT_prd"/>
</dbReference>
<accession>A0ABU8FII4</accession>
<dbReference type="InterPro" id="IPR000182">
    <property type="entry name" value="GNAT_dom"/>
</dbReference>
<dbReference type="PROSITE" id="PS51186">
    <property type="entry name" value="GNAT"/>
    <property type="match status" value="1"/>
</dbReference>
<gene>
    <name evidence="2" type="ORF">WAZ07_14425</name>
</gene>
<protein>
    <submittedName>
        <fullName evidence="2">GNAT family N-acetyltransferase</fullName>
    </submittedName>
</protein>
<dbReference type="CDD" id="cd04301">
    <property type="entry name" value="NAT_SF"/>
    <property type="match status" value="1"/>
</dbReference>
<evidence type="ECO:0000259" key="1">
    <source>
        <dbReference type="PROSITE" id="PS51186"/>
    </source>
</evidence>
<sequence length="164" mass="18691">MHVRKIRPEDYTTIHSVMNDWWGGRPMADMLPKLFFVHFQETSFIIEKDGEIAGFLCGFFSQTFEDEAYVHFIGVNPQFRRQGIASALYSSFFDAVRSNGCHVVKAITSPANKKSIQFHREIGFEIERGDDEVDGVSVHTNYDGKGGSRVLFVKYINDVNSKTI</sequence>
<dbReference type="PIRSF" id="PIRSF037663">
    <property type="entry name" value="Acetyltransf_GNAT_prd"/>
    <property type="match status" value="1"/>
</dbReference>
<evidence type="ECO:0000313" key="3">
    <source>
        <dbReference type="Proteomes" id="UP001372526"/>
    </source>
</evidence>
<dbReference type="RefSeq" id="WP_336473021.1">
    <property type="nucleotide sequence ID" value="NZ_JBAWSX010000008.1"/>
</dbReference>
<dbReference type="PANTHER" id="PTHR43072">
    <property type="entry name" value="N-ACETYLTRANSFERASE"/>
    <property type="match status" value="1"/>
</dbReference>
<dbReference type="SUPFAM" id="SSF55729">
    <property type="entry name" value="Acyl-CoA N-acyltransferases (Nat)"/>
    <property type="match status" value="1"/>
</dbReference>
<proteinExistence type="predicted"/>
<reference evidence="2 3" key="1">
    <citation type="submission" date="2024-01" db="EMBL/GenBank/DDBJ databases">
        <title>Seven novel Bacillus-like species.</title>
        <authorList>
            <person name="Liu G."/>
        </authorList>
    </citation>
    <scope>NUCLEOTIDE SEQUENCE [LARGE SCALE GENOMIC DNA]</scope>
    <source>
        <strain evidence="2 3">FJAT-51639</strain>
    </source>
</reference>
<organism evidence="2 3">
    <name type="scientific">Bacillus bruguierae</name>
    <dbReference type="NCBI Taxonomy" id="3127667"/>
    <lineage>
        <taxon>Bacteria</taxon>
        <taxon>Bacillati</taxon>
        <taxon>Bacillota</taxon>
        <taxon>Bacilli</taxon>
        <taxon>Bacillales</taxon>
        <taxon>Bacillaceae</taxon>
        <taxon>Bacillus</taxon>
    </lineage>
</organism>
<dbReference type="InterPro" id="IPR016181">
    <property type="entry name" value="Acyl_CoA_acyltransferase"/>
</dbReference>
<evidence type="ECO:0000313" key="2">
    <source>
        <dbReference type="EMBL" id="MEI4802492.1"/>
    </source>
</evidence>